<proteinExistence type="predicted"/>
<keyword evidence="2" id="KW-1185">Reference proteome</keyword>
<sequence>MYEIHSSKTQGPTNKDAKICPATGSDTNASPISKFFATFCNNAVVEFVLNKPSARRFSPCDRQASTAANLFYVCYEE</sequence>
<dbReference type="EMBL" id="NJHN03000054">
    <property type="protein sequence ID" value="KAH9420005.1"/>
    <property type="molecule type" value="Genomic_DNA"/>
</dbReference>
<protein>
    <submittedName>
        <fullName evidence="1">Uncharacterized protein</fullName>
    </submittedName>
</protein>
<gene>
    <name evidence="1" type="ORF">DERP_001838</name>
</gene>
<reference evidence="1 2" key="1">
    <citation type="journal article" date="2018" name="J. Allergy Clin. Immunol.">
        <title>High-quality assembly of Dermatophagoides pteronyssinus genome and transcriptome reveals a wide range of novel allergens.</title>
        <authorList>
            <person name="Liu X.Y."/>
            <person name="Yang K.Y."/>
            <person name="Wang M.Q."/>
            <person name="Kwok J.S."/>
            <person name="Zeng X."/>
            <person name="Yang Z."/>
            <person name="Xiao X.J."/>
            <person name="Lau C.P."/>
            <person name="Li Y."/>
            <person name="Huang Z.M."/>
            <person name="Ba J.G."/>
            <person name="Yim A.K."/>
            <person name="Ouyang C.Y."/>
            <person name="Ngai S.M."/>
            <person name="Chan T.F."/>
            <person name="Leung E.L."/>
            <person name="Liu L."/>
            <person name="Liu Z.G."/>
            <person name="Tsui S.K."/>
        </authorList>
    </citation>
    <scope>NUCLEOTIDE SEQUENCE [LARGE SCALE GENOMIC DNA]</scope>
    <source>
        <strain evidence="1">Derp</strain>
    </source>
</reference>
<evidence type="ECO:0000313" key="2">
    <source>
        <dbReference type="Proteomes" id="UP000887458"/>
    </source>
</evidence>
<reference evidence="1 2" key="2">
    <citation type="journal article" date="2022" name="Mol. Biol. Evol.">
        <title>Comparative Genomics Reveals Insights into the Divergent Evolution of Astigmatic Mites and Household Pest Adaptations.</title>
        <authorList>
            <person name="Xiong Q."/>
            <person name="Wan A.T."/>
            <person name="Liu X."/>
            <person name="Fung C.S."/>
            <person name="Xiao X."/>
            <person name="Malainual N."/>
            <person name="Hou J."/>
            <person name="Wang L."/>
            <person name="Wang M."/>
            <person name="Yang K.Y."/>
            <person name="Cui Y."/>
            <person name="Leung E.L."/>
            <person name="Nong W."/>
            <person name="Shin S.K."/>
            <person name="Au S.W."/>
            <person name="Jeong K.Y."/>
            <person name="Chew F.T."/>
            <person name="Hui J.H."/>
            <person name="Leung T.F."/>
            <person name="Tungtrongchitr A."/>
            <person name="Zhong N."/>
            <person name="Liu Z."/>
            <person name="Tsui S.K."/>
        </authorList>
    </citation>
    <scope>NUCLEOTIDE SEQUENCE [LARGE SCALE GENOMIC DNA]</scope>
    <source>
        <strain evidence="1">Derp</strain>
    </source>
</reference>
<dbReference type="Proteomes" id="UP000887458">
    <property type="component" value="Unassembled WGS sequence"/>
</dbReference>
<organism evidence="1 2">
    <name type="scientific">Dermatophagoides pteronyssinus</name>
    <name type="common">European house dust mite</name>
    <dbReference type="NCBI Taxonomy" id="6956"/>
    <lineage>
        <taxon>Eukaryota</taxon>
        <taxon>Metazoa</taxon>
        <taxon>Ecdysozoa</taxon>
        <taxon>Arthropoda</taxon>
        <taxon>Chelicerata</taxon>
        <taxon>Arachnida</taxon>
        <taxon>Acari</taxon>
        <taxon>Acariformes</taxon>
        <taxon>Sarcoptiformes</taxon>
        <taxon>Astigmata</taxon>
        <taxon>Psoroptidia</taxon>
        <taxon>Analgoidea</taxon>
        <taxon>Pyroglyphidae</taxon>
        <taxon>Dermatophagoidinae</taxon>
        <taxon>Dermatophagoides</taxon>
    </lineage>
</organism>
<accession>A0ABQ8JBL6</accession>
<comment type="caution">
    <text evidence="1">The sequence shown here is derived from an EMBL/GenBank/DDBJ whole genome shotgun (WGS) entry which is preliminary data.</text>
</comment>
<evidence type="ECO:0000313" key="1">
    <source>
        <dbReference type="EMBL" id="KAH9420005.1"/>
    </source>
</evidence>
<name>A0ABQ8JBL6_DERPT</name>